<dbReference type="GO" id="GO:0000917">
    <property type="term" value="P:division septum assembly"/>
    <property type="evidence" value="ECO:0007669"/>
    <property type="project" value="UniProtKB-KW"/>
</dbReference>
<proteinExistence type="inferred from homology"/>
<feature type="coiled-coil region" evidence="6">
    <location>
        <begin position="95"/>
        <end position="138"/>
    </location>
</feature>
<feature type="transmembrane region" description="Helical" evidence="7">
    <location>
        <begin position="6"/>
        <end position="27"/>
    </location>
</feature>
<evidence type="ECO:0000256" key="3">
    <source>
        <dbReference type="ARBA" id="ARBA00023054"/>
    </source>
</evidence>
<keyword evidence="2 6" id="KW-1133">Transmembrane helix</keyword>
<keyword evidence="9" id="KW-1185">Reference proteome</keyword>
<dbReference type="NCBIfam" id="NF003410">
    <property type="entry name" value="PRK04778.1-4"/>
    <property type="match status" value="1"/>
</dbReference>
<dbReference type="STRING" id="317735.RU98_GL001703"/>
<comment type="caution">
    <text evidence="8">The sequence shown here is derived from an EMBL/GenBank/DDBJ whole genome shotgun (WGS) entry which is preliminary data.</text>
</comment>
<evidence type="ECO:0000256" key="7">
    <source>
        <dbReference type="SAM" id="Phobius"/>
    </source>
</evidence>
<dbReference type="GO" id="GO:0005886">
    <property type="term" value="C:plasma membrane"/>
    <property type="evidence" value="ECO:0007669"/>
    <property type="project" value="UniProtKB-SubCell"/>
</dbReference>
<dbReference type="GO" id="GO:0005940">
    <property type="term" value="C:septin ring"/>
    <property type="evidence" value="ECO:0007669"/>
    <property type="project" value="InterPro"/>
</dbReference>
<dbReference type="OrthoDB" id="1654473at2"/>
<keyword evidence="3 6" id="KW-0175">Coiled coil</keyword>
<dbReference type="RefSeq" id="WP_010770891.1">
    <property type="nucleotide sequence ID" value="NZ_KB946332.1"/>
</dbReference>
<evidence type="ECO:0000256" key="4">
    <source>
        <dbReference type="ARBA" id="ARBA00023136"/>
    </source>
</evidence>
<keyword evidence="6" id="KW-0132">Cell division</keyword>
<evidence type="ECO:0000256" key="6">
    <source>
        <dbReference type="HAMAP-Rule" id="MF_00728"/>
    </source>
</evidence>
<evidence type="ECO:0000256" key="1">
    <source>
        <dbReference type="ARBA" id="ARBA00022692"/>
    </source>
</evidence>
<protein>
    <recommendedName>
        <fullName evidence="6">Septation ring formation regulator EzrA</fullName>
    </recommendedName>
</protein>
<dbReference type="GO" id="GO:0000921">
    <property type="term" value="P:septin ring assembly"/>
    <property type="evidence" value="ECO:0007669"/>
    <property type="project" value="InterPro"/>
</dbReference>
<dbReference type="eggNOG" id="COG4477">
    <property type="taxonomic scope" value="Bacteria"/>
</dbReference>
<dbReference type="PATRIC" id="fig|1158612.3.peg.716"/>
<dbReference type="Pfam" id="PF06160">
    <property type="entry name" value="EzrA"/>
    <property type="match status" value="1"/>
</dbReference>
<gene>
    <name evidence="6" type="primary">ezrA</name>
    <name evidence="8" type="ORF">UC7_00708</name>
</gene>
<comment type="similarity">
    <text evidence="6">Belongs to the EzrA family.</text>
</comment>
<dbReference type="InterPro" id="IPR010379">
    <property type="entry name" value="EzrA"/>
</dbReference>
<feature type="topological domain" description="Extracellular" evidence="6">
    <location>
        <begin position="1"/>
        <end position="8"/>
    </location>
</feature>
<organism evidence="8 9">
    <name type="scientific">Enterococcus caccae ATCC BAA-1240</name>
    <dbReference type="NCBI Taxonomy" id="1158612"/>
    <lineage>
        <taxon>Bacteria</taxon>
        <taxon>Bacillati</taxon>
        <taxon>Bacillota</taxon>
        <taxon>Bacilli</taxon>
        <taxon>Lactobacillales</taxon>
        <taxon>Enterococcaceae</taxon>
        <taxon>Enterococcus</taxon>
    </lineage>
</organism>
<keyword evidence="1 6" id="KW-0812">Transmembrane</keyword>
<dbReference type="Proteomes" id="UP000013840">
    <property type="component" value="Unassembled WGS sequence"/>
</dbReference>
<feature type="topological domain" description="Cytoplasmic" evidence="6">
    <location>
        <begin position="28"/>
        <end position="573"/>
    </location>
</feature>
<evidence type="ECO:0000256" key="2">
    <source>
        <dbReference type="ARBA" id="ARBA00022989"/>
    </source>
</evidence>
<reference evidence="8 9" key="1">
    <citation type="submission" date="2013-02" db="EMBL/GenBank/DDBJ databases">
        <title>The Genome Sequence of Enterococcus caccae BAA-1240.</title>
        <authorList>
            <consortium name="The Broad Institute Genome Sequencing Platform"/>
            <consortium name="The Broad Institute Genome Sequencing Center for Infectious Disease"/>
            <person name="Earl A.M."/>
            <person name="Gilmore M.S."/>
            <person name="Lebreton F."/>
            <person name="Walker B."/>
            <person name="Young S.K."/>
            <person name="Zeng Q."/>
            <person name="Gargeya S."/>
            <person name="Fitzgerald M."/>
            <person name="Haas B."/>
            <person name="Abouelleil A."/>
            <person name="Alvarado L."/>
            <person name="Arachchi H.M."/>
            <person name="Berlin A.M."/>
            <person name="Chapman S.B."/>
            <person name="Dewar J."/>
            <person name="Goldberg J."/>
            <person name="Griggs A."/>
            <person name="Gujja S."/>
            <person name="Hansen M."/>
            <person name="Howarth C."/>
            <person name="Imamovic A."/>
            <person name="Larimer J."/>
            <person name="McCowan C."/>
            <person name="Murphy C."/>
            <person name="Neiman D."/>
            <person name="Pearson M."/>
            <person name="Priest M."/>
            <person name="Roberts A."/>
            <person name="Saif S."/>
            <person name="Shea T."/>
            <person name="Sisk P."/>
            <person name="Sykes S."/>
            <person name="Wortman J."/>
            <person name="Nusbaum C."/>
            <person name="Birren B."/>
        </authorList>
    </citation>
    <scope>NUCLEOTIDE SEQUENCE [LARGE SCALE GENOMIC DNA]</scope>
    <source>
        <strain evidence="8 9">ATCC BAA-1240</strain>
    </source>
</reference>
<evidence type="ECO:0000313" key="9">
    <source>
        <dbReference type="Proteomes" id="UP000013840"/>
    </source>
</evidence>
<accession>R3WNA6</accession>
<evidence type="ECO:0000256" key="5">
    <source>
        <dbReference type="ARBA" id="ARBA00023210"/>
    </source>
</evidence>
<keyword evidence="6" id="KW-1003">Cell membrane</keyword>
<sequence length="573" mass="67761">MKNNLIIIVVLAIIIIAAVLYLVGYFMRKKNQMKLDDLEKRKEALFDLPVIEEVDDVKKMHMVGQSQNTFREWNQRWTEISTRSFAELESQIFEVENLNETFRFMKAKKAVAEADETMAEMESEVEIIRNGLKELRESEERNSLEVQKALDVYEEISKLLHDEKSEFGSAYPELQKQIKNIEIEFTQFVTLNTSGDPIEAREVLENAERHTYELDDVMKRIPPLYDELNRTFPDQLKEIEEGYKRLLADHYVFPEKNFEEELRRVQKRVKNSTVDLEKTEVDAVEVANRDTANAIDALYEIMEREINAKKYVITNRKVVGDYIAHALKNNRQLMIELDHTSQSYTLNHNELGRSRGFQTEIEELIRRYEDFEPKMKEHTVPYSEVQAFFKDCYKILDDIENQQVEIDDSLKELRKGEKAAQEKVDQYDFRLRNIKRYVEKQRLPGLPADYLEFFFVATDRIEELSKALNRIRINMEEIKKISDLCNEDLELLDKKTNDLVNSAALTEQMMQYANRYRHTHEAIRVAMENSLELFSKEYRYQDALDEIGTALERVEPGAFRRIEDFYFNNLDAM</sequence>
<name>R3WNA6_9ENTE</name>
<keyword evidence="4 6" id="KW-0472">Membrane</keyword>
<keyword evidence="6" id="KW-0131">Cell cycle</keyword>
<comment type="function">
    <text evidence="6">Negative regulator of FtsZ ring formation; modulates the frequency and position of FtsZ ring formation. Inhibits FtsZ ring formation at polar sites. Interacts either with FtsZ or with one of its binding partners to promote depolymerization.</text>
</comment>
<evidence type="ECO:0000313" key="8">
    <source>
        <dbReference type="EMBL" id="EOL49331.1"/>
    </source>
</evidence>
<keyword evidence="5 6" id="KW-0717">Septation</keyword>
<comment type="subcellular location">
    <subcellularLocation>
        <location evidence="6">Cell membrane</location>
        <topology evidence="6">Single-pass membrane protein</topology>
    </subcellularLocation>
    <text evidence="6">Colocalized with FtsZ to the nascent septal site.</text>
</comment>
<dbReference type="AlphaFoldDB" id="R3WNA6"/>
<dbReference type="HAMAP" id="MF_00728">
    <property type="entry name" value="EzrA"/>
    <property type="match status" value="1"/>
</dbReference>
<dbReference type="EMBL" id="AJAU01000008">
    <property type="protein sequence ID" value="EOL49331.1"/>
    <property type="molecule type" value="Genomic_DNA"/>
</dbReference>